<protein>
    <recommendedName>
        <fullName evidence="5">Protein S100</fullName>
    </recommendedName>
    <alternativeName>
        <fullName evidence="5">S100 calcium-binding protein</fullName>
    </alternativeName>
</protein>
<dbReference type="GO" id="GO:0046914">
    <property type="term" value="F:transition metal ion binding"/>
    <property type="evidence" value="ECO:0007669"/>
    <property type="project" value="InterPro"/>
</dbReference>
<dbReference type="Pfam" id="PF01023">
    <property type="entry name" value="S_100"/>
    <property type="match status" value="1"/>
</dbReference>
<dbReference type="OrthoDB" id="8881129at2759"/>
<sequence>MRHSPLSCTPSCIPLIHSAAALHTPIATMSDLQQGMGLVIATFHKYAKKENDTAAPTISKADMKLLLQSELGTALDTGNDPSKVDQIFKDLDANADGTIDFLEYATMVACICMVSNELMQ</sequence>
<dbReference type="PANTHER" id="PTHR11639">
    <property type="entry name" value="S100 CALCIUM-BINDING PROTEIN"/>
    <property type="match status" value="1"/>
</dbReference>
<dbReference type="InterPro" id="IPR001751">
    <property type="entry name" value="S100/CaBP7/8-like_CS"/>
</dbReference>
<dbReference type="InterPro" id="IPR011992">
    <property type="entry name" value="EF-hand-dom_pair"/>
</dbReference>
<dbReference type="SMART" id="SM01394">
    <property type="entry name" value="S_100"/>
    <property type="match status" value="1"/>
</dbReference>
<comment type="similarity">
    <text evidence="1 5">Belongs to the S-100 family.</text>
</comment>
<evidence type="ECO:0000256" key="2">
    <source>
        <dbReference type="ARBA" id="ARBA00022723"/>
    </source>
</evidence>
<dbReference type="AlphaFoldDB" id="A0A8T3CND8"/>
<keyword evidence="8" id="KW-1185">Reference proteome</keyword>
<dbReference type="SMART" id="SM00054">
    <property type="entry name" value="EFh"/>
    <property type="match status" value="1"/>
</dbReference>
<dbReference type="SUPFAM" id="SSF47473">
    <property type="entry name" value="EF-hand"/>
    <property type="match status" value="1"/>
</dbReference>
<dbReference type="GO" id="GO:0048306">
    <property type="term" value="F:calcium-dependent protein binding"/>
    <property type="evidence" value="ECO:0007669"/>
    <property type="project" value="TreeGrafter"/>
</dbReference>
<dbReference type="InterPro" id="IPR013787">
    <property type="entry name" value="S100_Ca-bd_sub"/>
</dbReference>
<evidence type="ECO:0000256" key="3">
    <source>
        <dbReference type="ARBA" id="ARBA00022737"/>
    </source>
</evidence>
<dbReference type="InterPro" id="IPR018247">
    <property type="entry name" value="EF_Hand_1_Ca_BS"/>
</dbReference>
<dbReference type="GO" id="GO:0005509">
    <property type="term" value="F:calcium ion binding"/>
    <property type="evidence" value="ECO:0007669"/>
    <property type="project" value="InterPro"/>
</dbReference>
<gene>
    <name evidence="7" type="ORF">AGOR_G00208780</name>
</gene>
<accession>A0A8T3CND8</accession>
<dbReference type="GO" id="GO:0005737">
    <property type="term" value="C:cytoplasm"/>
    <property type="evidence" value="ECO:0007669"/>
    <property type="project" value="TreeGrafter"/>
</dbReference>
<evidence type="ECO:0000313" key="7">
    <source>
        <dbReference type="EMBL" id="KAI1885926.1"/>
    </source>
</evidence>
<dbReference type="InterPro" id="IPR034325">
    <property type="entry name" value="S-100_dom"/>
</dbReference>
<feature type="domain" description="EF-hand" evidence="6">
    <location>
        <begin position="79"/>
        <end position="114"/>
    </location>
</feature>
<dbReference type="PANTHER" id="PTHR11639:SF118">
    <property type="entry name" value="PROTEIN S100"/>
    <property type="match status" value="1"/>
</dbReference>
<dbReference type="PROSITE" id="PS00303">
    <property type="entry name" value="S100_CABP"/>
    <property type="match status" value="1"/>
</dbReference>
<evidence type="ECO:0000313" key="8">
    <source>
        <dbReference type="Proteomes" id="UP000829720"/>
    </source>
</evidence>
<evidence type="ECO:0000259" key="6">
    <source>
        <dbReference type="PROSITE" id="PS50222"/>
    </source>
</evidence>
<dbReference type="PROSITE" id="PS50222">
    <property type="entry name" value="EF_HAND_2"/>
    <property type="match status" value="1"/>
</dbReference>
<dbReference type="Gene3D" id="1.10.238.10">
    <property type="entry name" value="EF-hand"/>
    <property type="match status" value="1"/>
</dbReference>
<comment type="caution">
    <text evidence="7">The sequence shown here is derived from an EMBL/GenBank/DDBJ whole genome shotgun (WGS) entry which is preliminary data.</text>
</comment>
<name>A0A8T3CND8_9TELE</name>
<keyword evidence="4 5" id="KW-0106">Calcium</keyword>
<proteinExistence type="inferred from homology"/>
<reference evidence="7" key="1">
    <citation type="submission" date="2021-01" db="EMBL/GenBank/DDBJ databases">
        <authorList>
            <person name="Zahm M."/>
            <person name="Roques C."/>
            <person name="Cabau C."/>
            <person name="Klopp C."/>
            <person name="Donnadieu C."/>
            <person name="Jouanno E."/>
            <person name="Lampietro C."/>
            <person name="Louis A."/>
            <person name="Herpin A."/>
            <person name="Echchiki A."/>
            <person name="Berthelot C."/>
            <person name="Parey E."/>
            <person name="Roest-Crollius H."/>
            <person name="Braasch I."/>
            <person name="Postlethwait J."/>
            <person name="Bobe J."/>
            <person name="Montfort J."/>
            <person name="Bouchez O."/>
            <person name="Begum T."/>
            <person name="Mejri S."/>
            <person name="Adams A."/>
            <person name="Chen W.-J."/>
            <person name="Guiguen Y."/>
        </authorList>
    </citation>
    <scope>NUCLEOTIDE SEQUENCE</scope>
    <source>
        <tissue evidence="7">Blood</tissue>
    </source>
</reference>
<evidence type="ECO:0000256" key="1">
    <source>
        <dbReference type="ARBA" id="ARBA00007323"/>
    </source>
</evidence>
<keyword evidence="3" id="KW-0677">Repeat</keyword>
<dbReference type="PROSITE" id="PS00018">
    <property type="entry name" value="EF_HAND_1"/>
    <property type="match status" value="1"/>
</dbReference>
<dbReference type="Proteomes" id="UP000829720">
    <property type="component" value="Unassembled WGS sequence"/>
</dbReference>
<dbReference type="EMBL" id="JAERUA010000020">
    <property type="protein sequence ID" value="KAI1885926.1"/>
    <property type="molecule type" value="Genomic_DNA"/>
</dbReference>
<organism evidence="7 8">
    <name type="scientific">Albula goreensis</name>
    <dbReference type="NCBI Taxonomy" id="1534307"/>
    <lineage>
        <taxon>Eukaryota</taxon>
        <taxon>Metazoa</taxon>
        <taxon>Chordata</taxon>
        <taxon>Craniata</taxon>
        <taxon>Vertebrata</taxon>
        <taxon>Euteleostomi</taxon>
        <taxon>Actinopterygii</taxon>
        <taxon>Neopterygii</taxon>
        <taxon>Teleostei</taxon>
        <taxon>Albuliformes</taxon>
        <taxon>Albulidae</taxon>
        <taxon>Albula</taxon>
    </lineage>
</organism>
<dbReference type="CDD" id="cd00213">
    <property type="entry name" value="S-100"/>
    <property type="match status" value="1"/>
</dbReference>
<keyword evidence="2 5" id="KW-0479">Metal-binding</keyword>
<dbReference type="InterPro" id="IPR002048">
    <property type="entry name" value="EF_hand_dom"/>
</dbReference>
<evidence type="ECO:0000256" key="5">
    <source>
        <dbReference type="RuleBase" id="RU361184"/>
    </source>
</evidence>
<evidence type="ECO:0000256" key="4">
    <source>
        <dbReference type="ARBA" id="ARBA00022837"/>
    </source>
</evidence>